<dbReference type="PANTHER" id="PTHR24092">
    <property type="entry name" value="PROBABLE PHOSPHOLIPID-TRANSPORTING ATPASE"/>
    <property type="match status" value="1"/>
</dbReference>
<proteinExistence type="predicted"/>
<protein>
    <submittedName>
        <fullName evidence="1">Uncharacterized protein</fullName>
    </submittedName>
</protein>
<keyword evidence="2" id="KW-1185">Reference proteome</keyword>
<name>A0AAU9LPL4_9ASTR</name>
<dbReference type="GO" id="GO:0140326">
    <property type="term" value="F:ATPase-coupled intramembrane lipid transporter activity"/>
    <property type="evidence" value="ECO:0007669"/>
    <property type="project" value="TreeGrafter"/>
</dbReference>
<dbReference type="PANTHER" id="PTHR24092:SF176">
    <property type="entry name" value="PHOSPHOLIPID-TRANSPORTING ATPASE"/>
    <property type="match status" value="1"/>
</dbReference>
<organism evidence="1 2">
    <name type="scientific">Lactuca virosa</name>
    <dbReference type="NCBI Taxonomy" id="75947"/>
    <lineage>
        <taxon>Eukaryota</taxon>
        <taxon>Viridiplantae</taxon>
        <taxon>Streptophyta</taxon>
        <taxon>Embryophyta</taxon>
        <taxon>Tracheophyta</taxon>
        <taxon>Spermatophyta</taxon>
        <taxon>Magnoliopsida</taxon>
        <taxon>eudicotyledons</taxon>
        <taxon>Gunneridae</taxon>
        <taxon>Pentapetalae</taxon>
        <taxon>asterids</taxon>
        <taxon>campanulids</taxon>
        <taxon>Asterales</taxon>
        <taxon>Asteraceae</taxon>
        <taxon>Cichorioideae</taxon>
        <taxon>Cichorieae</taxon>
        <taxon>Lactucinae</taxon>
        <taxon>Lactuca</taxon>
    </lineage>
</organism>
<dbReference type="AlphaFoldDB" id="A0AAU9LPL4"/>
<dbReference type="EMBL" id="CAKMRJ010000001">
    <property type="protein sequence ID" value="CAH1415316.1"/>
    <property type="molecule type" value="Genomic_DNA"/>
</dbReference>
<evidence type="ECO:0000313" key="1">
    <source>
        <dbReference type="EMBL" id="CAH1415316.1"/>
    </source>
</evidence>
<reference evidence="1 2" key="1">
    <citation type="submission" date="2022-01" db="EMBL/GenBank/DDBJ databases">
        <authorList>
            <person name="Xiong W."/>
            <person name="Schranz E."/>
        </authorList>
    </citation>
    <scope>NUCLEOTIDE SEQUENCE [LARGE SCALE GENOMIC DNA]</scope>
</reference>
<dbReference type="Proteomes" id="UP001157418">
    <property type="component" value="Unassembled WGS sequence"/>
</dbReference>
<evidence type="ECO:0000313" key="2">
    <source>
        <dbReference type="Proteomes" id="UP001157418"/>
    </source>
</evidence>
<dbReference type="GO" id="GO:0045332">
    <property type="term" value="P:phospholipid translocation"/>
    <property type="evidence" value="ECO:0007669"/>
    <property type="project" value="TreeGrafter"/>
</dbReference>
<gene>
    <name evidence="1" type="ORF">LVIROSA_LOCUS3173</name>
</gene>
<comment type="caution">
    <text evidence="1">The sequence shown here is derived from an EMBL/GenBank/DDBJ whole genome shotgun (WGS) entry which is preliminary data.</text>
</comment>
<accession>A0AAU9LPL4</accession>
<sequence length="96" mass="11089">MSYVETMNLDGETNLKVKRALQNLSLPVVNDDGASHFGNFQPTIRCENPNPNLYTFMGNLEYEGRIYPLDPAQLLLRESKLKEHRVHIWCGGFHRK</sequence>
<dbReference type="GO" id="GO:0005886">
    <property type="term" value="C:plasma membrane"/>
    <property type="evidence" value="ECO:0007669"/>
    <property type="project" value="TreeGrafter"/>
</dbReference>